<reference evidence="3" key="1">
    <citation type="submission" date="2022-06" db="EMBL/GenBank/DDBJ databases">
        <title>Aeoliella straminimaris, a novel planctomycete from sediments.</title>
        <authorList>
            <person name="Vitorino I.R."/>
            <person name="Lage O.M."/>
        </authorList>
    </citation>
    <scope>NUCLEOTIDE SEQUENCE</scope>
    <source>
        <strain evidence="3">ICT_H6.2</strain>
    </source>
</reference>
<comment type="subcellular location">
    <subcellularLocation>
        <location evidence="1">Bacterial microcompartment</location>
    </subcellularLocation>
</comment>
<comment type="caution">
    <text evidence="3">The sequence shown here is derived from an EMBL/GenBank/DDBJ whole genome shotgun (WGS) entry which is preliminary data.</text>
</comment>
<dbReference type="InterPro" id="IPR036677">
    <property type="entry name" value="EutN_CcmL_sf"/>
</dbReference>
<gene>
    <name evidence="3" type="ORF">NG895_10855</name>
</gene>
<sequence>MLKASVVGTATSTVKHSSLAGARMLVVQPYGPDGTTPDGHPLLAIDTCCGAGTGDEIMITSDGRNAREALNCDTTPVRWTVIGICDK</sequence>
<proteinExistence type="predicted"/>
<dbReference type="PANTHER" id="PTHR36539:SF2">
    <property type="entry name" value="ETHANOLAMINE UTILIZATION PROTEIN"/>
    <property type="match status" value="1"/>
</dbReference>
<dbReference type="Gene3D" id="2.40.50.220">
    <property type="entry name" value="EutN/Ccml"/>
    <property type="match status" value="1"/>
</dbReference>
<organism evidence="3 4">
    <name type="scientific">Aeoliella straminimaris</name>
    <dbReference type="NCBI Taxonomy" id="2954799"/>
    <lineage>
        <taxon>Bacteria</taxon>
        <taxon>Pseudomonadati</taxon>
        <taxon>Planctomycetota</taxon>
        <taxon>Planctomycetia</taxon>
        <taxon>Pirellulales</taxon>
        <taxon>Lacipirellulaceae</taxon>
        <taxon>Aeoliella</taxon>
    </lineage>
</organism>
<dbReference type="AlphaFoldDB" id="A0A9X2F8Q2"/>
<protein>
    <submittedName>
        <fullName evidence="3">EutN/CcmL family microcompartment protein</fullName>
    </submittedName>
</protein>
<dbReference type="Pfam" id="PF03319">
    <property type="entry name" value="EutN_CcmL"/>
    <property type="match status" value="1"/>
</dbReference>
<dbReference type="PANTHER" id="PTHR36539">
    <property type="entry name" value="ETHANOLAMINE UTILIZATION PROTEIN EUTN"/>
    <property type="match status" value="1"/>
</dbReference>
<dbReference type="RefSeq" id="WP_252852507.1">
    <property type="nucleotide sequence ID" value="NZ_JAMXLR010000036.1"/>
</dbReference>
<keyword evidence="2" id="KW-1283">Bacterial microcompartment</keyword>
<name>A0A9X2F8Q2_9BACT</name>
<dbReference type="InterPro" id="IPR004992">
    <property type="entry name" value="EutN_CcmL"/>
</dbReference>
<keyword evidence="4" id="KW-1185">Reference proteome</keyword>
<evidence type="ECO:0000256" key="1">
    <source>
        <dbReference type="ARBA" id="ARBA00024322"/>
    </source>
</evidence>
<dbReference type="PROSITE" id="PS51932">
    <property type="entry name" value="BMV"/>
    <property type="match status" value="1"/>
</dbReference>
<accession>A0A9X2F8Q2</accession>
<evidence type="ECO:0000256" key="2">
    <source>
        <dbReference type="ARBA" id="ARBA00024446"/>
    </source>
</evidence>
<evidence type="ECO:0000313" key="3">
    <source>
        <dbReference type="EMBL" id="MCO6044405.1"/>
    </source>
</evidence>
<dbReference type="SUPFAM" id="SSF159133">
    <property type="entry name" value="EutN/CcmL-like"/>
    <property type="match status" value="1"/>
</dbReference>
<dbReference type="Proteomes" id="UP001155241">
    <property type="component" value="Unassembled WGS sequence"/>
</dbReference>
<dbReference type="GO" id="GO:0031469">
    <property type="term" value="C:bacterial microcompartment"/>
    <property type="evidence" value="ECO:0007669"/>
    <property type="project" value="UniProtKB-SubCell"/>
</dbReference>
<dbReference type="EMBL" id="JAMXLR010000036">
    <property type="protein sequence ID" value="MCO6044405.1"/>
    <property type="molecule type" value="Genomic_DNA"/>
</dbReference>
<evidence type="ECO:0000313" key="4">
    <source>
        <dbReference type="Proteomes" id="UP001155241"/>
    </source>
</evidence>